<protein>
    <submittedName>
        <fullName evidence="1">Uncharacterized protein</fullName>
    </submittedName>
</protein>
<accession>A0A2P7TWR8</accession>
<keyword evidence="2" id="KW-1185">Reference proteome</keyword>
<dbReference type="EMBL" id="PXYY01000176">
    <property type="protein sequence ID" value="PSJ79179.1"/>
    <property type="molecule type" value="Genomic_DNA"/>
</dbReference>
<dbReference type="AlphaFoldDB" id="A0A2P7TWR8"/>
<evidence type="ECO:0000313" key="2">
    <source>
        <dbReference type="Proteomes" id="UP000241868"/>
    </source>
</evidence>
<sequence length="83" mass="9216">MTPAGQYGFEHGGLRIGGTASVVADVTGLVLMMQLFDRLPVKHLLEFDKRKSAGVLAVMIWTCWWKKLPMENSAKFFLGGFRG</sequence>
<comment type="caution">
    <text evidence="1">The sequence shown here is derived from an EMBL/GenBank/DDBJ whole genome shotgun (WGS) entry which is preliminary data.</text>
</comment>
<evidence type="ECO:0000313" key="1">
    <source>
        <dbReference type="EMBL" id="PSJ79179.1"/>
    </source>
</evidence>
<proteinExistence type="predicted"/>
<dbReference type="Proteomes" id="UP000241868">
    <property type="component" value="Unassembled WGS sequence"/>
</dbReference>
<organism evidence="1 2">
    <name type="scientific">Neisseria iguanae</name>
    <dbReference type="NCBI Taxonomy" id="90242"/>
    <lineage>
        <taxon>Bacteria</taxon>
        <taxon>Pseudomonadati</taxon>
        <taxon>Pseudomonadota</taxon>
        <taxon>Betaproteobacteria</taxon>
        <taxon>Neisseriales</taxon>
        <taxon>Neisseriaceae</taxon>
        <taxon>Neisseria</taxon>
    </lineage>
</organism>
<reference evidence="1 2" key="1">
    <citation type="submission" date="2018-03" db="EMBL/GenBank/DDBJ databases">
        <title>Neisseria weixii sp. nov., isolated from the intestinal contents of Tibetan Plateau pika (Ochotona curzoniae) in Yushu, Qinghai Province, China.</title>
        <authorList>
            <person name="Gui Z."/>
        </authorList>
    </citation>
    <scope>NUCLEOTIDE SEQUENCE [LARGE SCALE GENOMIC DNA]</scope>
    <source>
        <strain evidence="1 2">ATCC 51483</strain>
    </source>
</reference>
<gene>
    <name evidence="1" type="ORF">C7N83_13835</name>
</gene>
<feature type="non-terminal residue" evidence="1">
    <location>
        <position position="83"/>
    </location>
</feature>
<name>A0A2P7TWR8_9NEIS</name>